<feature type="compositionally biased region" description="Gly residues" evidence="1">
    <location>
        <begin position="552"/>
        <end position="562"/>
    </location>
</feature>
<feature type="region of interest" description="Disordered" evidence="1">
    <location>
        <begin position="344"/>
        <end position="415"/>
    </location>
</feature>
<name>A0AAV9PFQ4_9PEZI</name>
<dbReference type="GeneID" id="89926596"/>
<sequence>MSAARSPDTASPIYPDRAIRPLPKSKLKSKLSPEQVSHISYPPEPSPDSVALYLNGQDGTNGNGAAARVTNGEVRQGRHQPHHPRTEHGHVHNHCTCGEEIDSGDEEVEFDHPDYRYAPPATNGAVAGQDKVLDGVQRRLMEAARMPIKPPPPGSTASSADGYESFENMSNKKKRKIPQLGTPSMHQSQLSAEMANMGISASTDGGADDVRGPGGAAATRQQAASVQSGTGISGAGRGRYGRQNGRPDHGVRRPLASSNMNAVNGYNSRLPPRHVSADAGIENTGGIISQAIKTAAEQGPLTPQKGQDSGSLLQSAASNSSATSGTRTQFTFTMESESGNKMVDQQSAAAAAAAMATPTPQQRVVNGQPPNPGAGGRAVPGQAPRQAPLPQNHRDPNSPSAQPPKPRRRPSKQFAMAAQRRRINQQYDNYHSRPSKDNMWICEFCEYESIFGVPPYALIRQYEIKDRKARQKEAEKRRLLDKAKARNRRGKKGSKKQNANNAAAAQHPSNNGAGGAGHHGAYDPNLPPPQPGEEEEYYDDEDGYEGDEYDPIGGGGDGGGRGDGGEEIEYDDDAYFAANPPAPAPPPAVSAAGVGSGGGGAGGGGGGRQQRSSG</sequence>
<dbReference type="AlphaFoldDB" id="A0AAV9PFQ4"/>
<reference evidence="2 3" key="1">
    <citation type="submission" date="2023-08" db="EMBL/GenBank/DDBJ databases">
        <title>Black Yeasts Isolated from many extreme environments.</title>
        <authorList>
            <person name="Coleine C."/>
            <person name="Stajich J.E."/>
            <person name="Selbmann L."/>
        </authorList>
    </citation>
    <scope>NUCLEOTIDE SEQUENCE [LARGE SCALE GENOMIC DNA]</scope>
    <source>
        <strain evidence="2 3">CCFEE 5935</strain>
    </source>
</reference>
<feature type="compositionally biased region" description="Acidic residues" evidence="1">
    <location>
        <begin position="565"/>
        <end position="574"/>
    </location>
</feature>
<evidence type="ECO:0000256" key="1">
    <source>
        <dbReference type="SAM" id="MobiDB-lite"/>
    </source>
</evidence>
<dbReference type="Proteomes" id="UP001337655">
    <property type="component" value="Unassembled WGS sequence"/>
</dbReference>
<feature type="region of interest" description="Disordered" evidence="1">
    <location>
        <begin position="73"/>
        <end position="130"/>
    </location>
</feature>
<organism evidence="2 3">
    <name type="scientific">Saxophila tyrrhenica</name>
    <dbReference type="NCBI Taxonomy" id="1690608"/>
    <lineage>
        <taxon>Eukaryota</taxon>
        <taxon>Fungi</taxon>
        <taxon>Dikarya</taxon>
        <taxon>Ascomycota</taxon>
        <taxon>Pezizomycotina</taxon>
        <taxon>Dothideomycetes</taxon>
        <taxon>Dothideomycetidae</taxon>
        <taxon>Mycosphaerellales</taxon>
        <taxon>Extremaceae</taxon>
        <taxon>Saxophila</taxon>
    </lineage>
</organism>
<evidence type="ECO:0000313" key="2">
    <source>
        <dbReference type="EMBL" id="KAK5170663.1"/>
    </source>
</evidence>
<feature type="compositionally biased region" description="Low complexity" evidence="1">
    <location>
        <begin position="496"/>
        <end position="505"/>
    </location>
</feature>
<comment type="caution">
    <text evidence="2">The sequence shown here is derived from an EMBL/GenBank/DDBJ whole genome shotgun (WGS) entry which is preliminary data.</text>
</comment>
<accession>A0AAV9PFQ4</accession>
<feature type="compositionally biased region" description="Basic residues" evidence="1">
    <location>
        <begin position="485"/>
        <end position="495"/>
    </location>
</feature>
<feature type="compositionally biased region" description="Basic and acidic residues" evidence="1">
    <location>
        <begin position="467"/>
        <end position="484"/>
    </location>
</feature>
<feature type="region of interest" description="Disordered" evidence="1">
    <location>
        <begin position="143"/>
        <end position="327"/>
    </location>
</feature>
<dbReference type="RefSeq" id="XP_064659861.1">
    <property type="nucleotide sequence ID" value="XM_064802500.1"/>
</dbReference>
<feature type="compositionally biased region" description="Low complexity" evidence="1">
    <location>
        <begin position="309"/>
        <end position="326"/>
    </location>
</feature>
<gene>
    <name evidence="2" type="ORF">LTR77_005253</name>
</gene>
<keyword evidence="3" id="KW-1185">Reference proteome</keyword>
<feature type="compositionally biased region" description="Acidic residues" evidence="1">
    <location>
        <begin position="532"/>
        <end position="550"/>
    </location>
</feature>
<feature type="compositionally biased region" description="Polar residues" evidence="1">
    <location>
        <begin position="256"/>
        <end position="267"/>
    </location>
</feature>
<feature type="compositionally biased region" description="Polar residues" evidence="1">
    <location>
        <begin position="219"/>
        <end position="230"/>
    </location>
</feature>
<feature type="compositionally biased region" description="Polar residues" evidence="1">
    <location>
        <begin position="181"/>
        <end position="191"/>
    </location>
</feature>
<dbReference type="EMBL" id="JAVRRT010000007">
    <property type="protein sequence ID" value="KAK5170663.1"/>
    <property type="molecule type" value="Genomic_DNA"/>
</dbReference>
<feature type="region of interest" description="Disordered" evidence="1">
    <location>
        <begin position="1"/>
        <end position="49"/>
    </location>
</feature>
<feature type="compositionally biased region" description="Gly residues" evidence="1">
    <location>
        <begin position="594"/>
        <end position="608"/>
    </location>
</feature>
<proteinExistence type="predicted"/>
<feature type="region of interest" description="Disordered" evidence="1">
    <location>
        <begin position="467"/>
        <end position="614"/>
    </location>
</feature>
<protein>
    <submittedName>
        <fullName evidence="2">Uncharacterized protein</fullName>
    </submittedName>
</protein>
<feature type="compositionally biased region" description="Acidic residues" evidence="1">
    <location>
        <begin position="99"/>
        <end position="109"/>
    </location>
</feature>
<evidence type="ECO:0000313" key="3">
    <source>
        <dbReference type="Proteomes" id="UP001337655"/>
    </source>
</evidence>